<organism evidence="1 2">
    <name type="scientific">Sinanodonta woodiana</name>
    <name type="common">Chinese pond mussel</name>
    <name type="synonym">Anodonta woodiana</name>
    <dbReference type="NCBI Taxonomy" id="1069815"/>
    <lineage>
        <taxon>Eukaryota</taxon>
        <taxon>Metazoa</taxon>
        <taxon>Spiralia</taxon>
        <taxon>Lophotrochozoa</taxon>
        <taxon>Mollusca</taxon>
        <taxon>Bivalvia</taxon>
        <taxon>Autobranchia</taxon>
        <taxon>Heteroconchia</taxon>
        <taxon>Palaeoheterodonta</taxon>
        <taxon>Unionida</taxon>
        <taxon>Unionoidea</taxon>
        <taxon>Unionidae</taxon>
        <taxon>Unioninae</taxon>
        <taxon>Sinanodonta</taxon>
    </lineage>
</organism>
<name>A0ABD3XVJ3_SINWO</name>
<proteinExistence type="predicted"/>
<keyword evidence="2" id="KW-1185">Reference proteome</keyword>
<dbReference type="AlphaFoldDB" id="A0ABD3XVJ3"/>
<protein>
    <submittedName>
        <fullName evidence="1">Uncharacterized protein</fullName>
    </submittedName>
</protein>
<evidence type="ECO:0000313" key="1">
    <source>
        <dbReference type="EMBL" id="KAL3890254.1"/>
    </source>
</evidence>
<comment type="caution">
    <text evidence="1">The sequence shown here is derived from an EMBL/GenBank/DDBJ whole genome shotgun (WGS) entry which is preliminary data.</text>
</comment>
<accession>A0ABD3XVJ3</accession>
<reference evidence="1 2" key="1">
    <citation type="submission" date="2024-11" db="EMBL/GenBank/DDBJ databases">
        <title>Chromosome-level genome assembly of the freshwater bivalve Anodonta woodiana.</title>
        <authorList>
            <person name="Chen X."/>
        </authorList>
    </citation>
    <scope>NUCLEOTIDE SEQUENCE [LARGE SCALE GENOMIC DNA]</scope>
    <source>
        <strain evidence="1">MN2024</strain>
        <tissue evidence="1">Gills</tissue>
    </source>
</reference>
<dbReference type="Proteomes" id="UP001634394">
    <property type="component" value="Unassembled WGS sequence"/>
</dbReference>
<dbReference type="EMBL" id="JBJQND010000001">
    <property type="protein sequence ID" value="KAL3890254.1"/>
    <property type="molecule type" value="Genomic_DNA"/>
</dbReference>
<evidence type="ECO:0000313" key="2">
    <source>
        <dbReference type="Proteomes" id="UP001634394"/>
    </source>
</evidence>
<gene>
    <name evidence="1" type="ORF">ACJMK2_002542</name>
</gene>
<sequence>MCYTQSFVQPLVNSVIRLETDRLVPDLTEIYRYYLYTLEKDLRAKGTVIVVKSAVSEYFVLEMCPTYEYDGCPRLYINVRTFEGDVNTLFYRGRVWDTGINLVYKAVNLVDRLSFFFRYLNNSKTFVEKFLTLTGVGFHRYLQDFERVLLMVYGYSAAELFRKSYEETHTNRSRGLVMESQITTNRCAYF</sequence>